<sequence>MRKLPEKRQKITQHMHRFVWTITQRSPFARLQTTISKSTIQMMTLSPRESGEHIVKNAKYVRVKPAGIERLTQEIVKAVVEKRLNVDNFSQHELHPKPTDPHAVEWIFVVDTLNFCFWTPTDYTKYKVNGYTGYFALCAAINRAMAEGMDITDAAVYSELDSATLKTVFRADEADTNIPLLLERVKCLHEVGKRLLDKWHGKFENVVKAANNSAVRLLQLIVDEFPCFRDQADYAGLRVNILKRAQILIGDLWACFRGEGLGSFHDIGEITMFADYRVPQVLVHFNCLEYTPDLMEVLSSDTIMQNGDAMEVEIRGASIYITEQVKDAVRKVLEKHHPEVSRANVNSILMDHFLWDYRRAHAKELEYIPFHKVLSIYY</sequence>
<keyword evidence="7" id="KW-1185">Reference proteome</keyword>
<evidence type="ECO:0000256" key="3">
    <source>
        <dbReference type="ARBA" id="ARBA00035306"/>
    </source>
</evidence>
<dbReference type="Proteomes" id="UP000504634">
    <property type="component" value="Unplaced"/>
</dbReference>
<reference evidence="8" key="1">
    <citation type="submission" date="2025-08" db="UniProtKB">
        <authorList>
            <consortium name="RefSeq"/>
        </authorList>
    </citation>
    <scope>IDENTIFICATION</scope>
    <source>
        <strain evidence="8">11010-0011.00</strain>
        <tissue evidence="8">Whole body</tissue>
    </source>
</reference>
<keyword evidence="1 6" id="KW-0378">Hydrolase</keyword>
<dbReference type="GO" id="GO:0016787">
    <property type="term" value="F:hydrolase activity"/>
    <property type="evidence" value="ECO:0007669"/>
    <property type="project" value="UniProtKB-KW"/>
</dbReference>
<dbReference type="RefSeq" id="XP_030381742.1">
    <property type="nucleotide sequence ID" value="XM_030525882.1"/>
</dbReference>
<dbReference type="PANTHER" id="PTHR21314:SF0">
    <property type="entry name" value="QUEUOSINE 5'-PHOSPHATE N-GLYCOSYLASE_HYDROLASE"/>
    <property type="match status" value="1"/>
</dbReference>
<name>A0A6J2U3N6_DROLE</name>
<dbReference type="Pfam" id="PF10343">
    <property type="entry name" value="Q_salvage"/>
    <property type="match status" value="1"/>
</dbReference>
<dbReference type="OrthoDB" id="416777at2759"/>
<dbReference type="EC" id="3.2.2.-" evidence="6"/>
<protein>
    <recommendedName>
        <fullName evidence="3 6">Queuosine 5'-phosphate N-glycosylase/hydrolase</fullName>
        <ecNumber evidence="6">3.2.2.-</ecNumber>
    </recommendedName>
    <alternativeName>
        <fullName evidence="4 6">Queuosine-nucleotide N-glycosylase/hydrolase</fullName>
    </alternativeName>
</protein>
<evidence type="ECO:0000256" key="6">
    <source>
        <dbReference type="RuleBase" id="RU365002"/>
    </source>
</evidence>
<dbReference type="GO" id="GO:0006400">
    <property type="term" value="P:tRNA modification"/>
    <property type="evidence" value="ECO:0007669"/>
    <property type="project" value="TreeGrafter"/>
</dbReference>
<dbReference type="InterPro" id="IPR019438">
    <property type="entry name" value="Q_salvage"/>
</dbReference>
<evidence type="ECO:0000256" key="1">
    <source>
        <dbReference type="ARBA" id="ARBA00022801"/>
    </source>
</evidence>
<dbReference type="PANTHER" id="PTHR21314">
    <property type="entry name" value="QUEUOSINE 5'-PHOSPHATE N-GLYCOSYLASE_HYDROLASE-RELATED"/>
    <property type="match status" value="1"/>
</dbReference>
<comment type="function">
    <text evidence="6">Catalyzes the hydrolysis of queuosine 5'-phosphate, releasing the nucleobase queuine (q). Is required for salvage of queuine from exogenous queuosine (Q) that is imported and then converted to queuosine 5'-phosphate intracellularly.</text>
</comment>
<evidence type="ECO:0000256" key="5">
    <source>
        <dbReference type="ARBA" id="ARBA00048204"/>
    </source>
</evidence>
<comment type="catalytic activity">
    <reaction evidence="5 6">
        <text>queuosine 5'-phosphate + H2O = queuine + D-ribose 5-phosphate</text>
        <dbReference type="Rhea" id="RHEA:75387"/>
        <dbReference type="ChEBI" id="CHEBI:15377"/>
        <dbReference type="ChEBI" id="CHEBI:17433"/>
        <dbReference type="ChEBI" id="CHEBI:78346"/>
        <dbReference type="ChEBI" id="CHEBI:194371"/>
    </reaction>
    <physiologicalReaction direction="left-to-right" evidence="5 6">
        <dbReference type="Rhea" id="RHEA:75388"/>
    </physiologicalReaction>
</comment>
<gene>
    <name evidence="8" type="primary">LOC115629423</name>
</gene>
<comment type="similarity">
    <text evidence="2 6">Belongs to the QNG1 protein family.</text>
</comment>
<proteinExistence type="inferred from homology"/>
<evidence type="ECO:0000313" key="7">
    <source>
        <dbReference type="Proteomes" id="UP000504634"/>
    </source>
</evidence>
<evidence type="ECO:0000256" key="4">
    <source>
        <dbReference type="ARBA" id="ARBA00035393"/>
    </source>
</evidence>
<accession>A0A6J2U3N6</accession>
<dbReference type="AlphaFoldDB" id="A0A6J2U3N6"/>
<organism evidence="7 8">
    <name type="scientific">Drosophila lebanonensis</name>
    <name type="common">Fruit fly</name>
    <name type="synonym">Scaptodrosophila lebanonensis</name>
    <dbReference type="NCBI Taxonomy" id="7225"/>
    <lineage>
        <taxon>Eukaryota</taxon>
        <taxon>Metazoa</taxon>
        <taxon>Ecdysozoa</taxon>
        <taxon>Arthropoda</taxon>
        <taxon>Hexapoda</taxon>
        <taxon>Insecta</taxon>
        <taxon>Pterygota</taxon>
        <taxon>Neoptera</taxon>
        <taxon>Endopterygota</taxon>
        <taxon>Diptera</taxon>
        <taxon>Brachycera</taxon>
        <taxon>Muscomorpha</taxon>
        <taxon>Ephydroidea</taxon>
        <taxon>Drosophilidae</taxon>
        <taxon>Scaptodrosophila</taxon>
    </lineage>
</organism>
<dbReference type="GeneID" id="115629423"/>
<evidence type="ECO:0000313" key="8">
    <source>
        <dbReference type="RefSeq" id="XP_030381742.1"/>
    </source>
</evidence>
<evidence type="ECO:0000256" key="2">
    <source>
        <dbReference type="ARBA" id="ARBA00035119"/>
    </source>
</evidence>